<keyword evidence="3" id="KW-0560">Oxidoreductase</keyword>
<evidence type="ECO:0000256" key="1">
    <source>
        <dbReference type="ARBA" id="ARBA00005104"/>
    </source>
</evidence>
<dbReference type="PANTHER" id="PTHR38011">
    <property type="entry name" value="DIHYDROFOLATE REDUCTASE FAMILY PROTEIN (AFU_ORTHOLOGUE AFUA_8G06820)"/>
    <property type="match status" value="1"/>
</dbReference>
<dbReference type="PANTHER" id="PTHR38011:SF7">
    <property type="entry name" value="2,5-DIAMINO-6-RIBOSYLAMINO-4(3H)-PYRIMIDINONE 5'-PHOSPHATE REDUCTASE"/>
    <property type="match status" value="1"/>
</dbReference>
<reference evidence="6" key="1">
    <citation type="submission" date="2015-12" db="EMBL/GenBank/DDBJ databases">
        <authorList>
            <person name="Shamseldin A."/>
            <person name="Moawad H."/>
            <person name="Abd El-Rahim W.M."/>
            <person name="Sadowsky M.J."/>
        </authorList>
    </citation>
    <scope>NUCLEOTIDE SEQUENCE [LARGE SCALE GENOMIC DNA]</scope>
    <source>
        <strain evidence="6">JAM AC0309</strain>
    </source>
</reference>
<dbReference type="InterPro" id="IPR050765">
    <property type="entry name" value="Riboflavin_Biosynth_HTPR"/>
</dbReference>
<comment type="pathway">
    <text evidence="1">Cofactor biosynthesis; riboflavin biosynthesis.</text>
</comment>
<keyword evidence="2" id="KW-0521">NADP</keyword>
<accession>A0A0U5BUS1</accession>
<evidence type="ECO:0000256" key="2">
    <source>
        <dbReference type="ARBA" id="ARBA00022857"/>
    </source>
</evidence>
<feature type="domain" description="Bacterial bifunctional deaminase-reductase C-terminal" evidence="4">
    <location>
        <begin position="37"/>
        <end position="211"/>
    </location>
</feature>
<dbReference type="EMBL" id="AP017315">
    <property type="protein sequence ID" value="BAU32205.1"/>
    <property type="molecule type" value="Genomic_DNA"/>
</dbReference>
<protein>
    <submittedName>
        <fullName evidence="5">Putative pyrimidine reductase</fullName>
    </submittedName>
</protein>
<sequence>MLLRRVLPVNGGELDLDTPDVDERLAEWYRPTGAGLRLMMVTTLDGHTVGDDGTSASISSDTDRRVLRAVRVHAGAIIVGAETVRREAIGPAQDSAIVVVSGSGALEGHRLTPSAAERELIVVTTDSAAGRARAALGSLPHELLTLPPSAEGRLEAAAVVDAVQARGYDQLVCEGGPTLATQLRASGLVDEVCLTTAPMLGGRAPFSADDEVTRLIPRQILVDDEGFSYGRWVPAAD</sequence>
<dbReference type="RefSeq" id="WP_096421314.1">
    <property type="nucleotide sequence ID" value="NZ_AP017315.1"/>
</dbReference>
<organism evidence="5 6">
    <name type="scientific">Microcella alkaliphila</name>
    <dbReference type="NCBI Taxonomy" id="279828"/>
    <lineage>
        <taxon>Bacteria</taxon>
        <taxon>Bacillati</taxon>
        <taxon>Actinomycetota</taxon>
        <taxon>Actinomycetes</taxon>
        <taxon>Micrococcales</taxon>
        <taxon>Microbacteriaceae</taxon>
        <taxon>Microcella</taxon>
    </lineage>
</organism>
<dbReference type="AlphaFoldDB" id="A0A0U5BUS1"/>
<dbReference type="GO" id="GO:0009231">
    <property type="term" value="P:riboflavin biosynthetic process"/>
    <property type="evidence" value="ECO:0007669"/>
    <property type="project" value="InterPro"/>
</dbReference>
<name>A0A0U5BUS1_9MICO</name>
<dbReference type="InterPro" id="IPR002734">
    <property type="entry name" value="RibDG_C"/>
</dbReference>
<dbReference type="Gene3D" id="3.40.430.10">
    <property type="entry name" value="Dihydrofolate Reductase, subunit A"/>
    <property type="match status" value="1"/>
</dbReference>
<gene>
    <name evidence="5" type="ORF">MalAC0309_1348</name>
</gene>
<proteinExistence type="predicted"/>
<dbReference type="OrthoDB" id="5243299at2"/>
<dbReference type="Pfam" id="PF01872">
    <property type="entry name" value="RibD_C"/>
    <property type="match status" value="1"/>
</dbReference>
<evidence type="ECO:0000259" key="4">
    <source>
        <dbReference type="Pfam" id="PF01872"/>
    </source>
</evidence>
<evidence type="ECO:0000256" key="3">
    <source>
        <dbReference type="ARBA" id="ARBA00023002"/>
    </source>
</evidence>
<evidence type="ECO:0000313" key="5">
    <source>
        <dbReference type="EMBL" id="BAU32205.1"/>
    </source>
</evidence>
<dbReference type="SUPFAM" id="SSF53597">
    <property type="entry name" value="Dihydrofolate reductase-like"/>
    <property type="match status" value="1"/>
</dbReference>
<reference evidence="5 6" key="2">
    <citation type="submission" date="2016-01" db="EMBL/GenBank/DDBJ databases">
        <title>Microcella alkaliphila JAM AC0309 whole genome shotgun sequence.</title>
        <authorList>
            <person name="Kurata A."/>
            <person name="Hirose Y."/>
            <person name="Kishimoto N."/>
            <person name="Kobayashi T."/>
        </authorList>
    </citation>
    <scope>NUCLEOTIDE SEQUENCE [LARGE SCALE GENOMIC DNA]</scope>
    <source>
        <strain evidence="5 6">JAM AC0309</strain>
    </source>
</reference>
<dbReference type="Proteomes" id="UP000218965">
    <property type="component" value="Chromosome"/>
</dbReference>
<dbReference type="GO" id="GO:0008703">
    <property type="term" value="F:5-amino-6-(5-phosphoribosylamino)uracil reductase activity"/>
    <property type="evidence" value="ECO:0007669"/>
    <property type="project" value="InterPro"/>
</dbReference>
<dbReference type="InterPro" id="IPR024072">
    <property type="entry name" value="DHFR-like_dom_sf"/>
</dbReference>
<evidence type="ECO:0000313" key="6">
    <source>
        <dbReference type="Proteomes" id="UP000218965"/>
    </source>
</evidence>
<dbReference type="KEGG" id="malk:MalAC0309_1348"/>